<feature type="compositionally biased region" description="Basic and acidic residues" evidence="1">
    <location>
        <begin position="474"/>
        <end position="492"/>
    </location>
</feature>
<dbReference type="EMBL" id="JAPDFW010000011">
    <property type="protein sequence ID" value="KAJ5080337.1"/>
    <property type="molecule type" value="Genomic_DNA"/>
</dbReference>
<organism evidence="2 3">
    <name type="scientific">Anaeramoeba ignava</name>
    <name type="common">Anaerobic marine amoeba</name>
    <dbReference type="NCBI Taxonomy" id="1746090"/>
    <lineage>
        <taxon>Eukaryota</taxon>
        <taxon>Metamonada</taxon>
        <taxon>Anaeramoebidae</taxon>
        <taxon>Anaeramoeba</taxon>
    </lineage>
</organism>
<sequence length="732" mass="87166">MLSILITFNSIMPQSIYQILIIGSGKTFFQAPYDYNMVLQFLSFELDKVIPEYGVTLCLSQILLAQNFFVYSRKSNSKKQNPLDFFIEISKEKEKEKEKEKIVKILHQKIQSNSPQSKESNETYQINLKWIQENWNVYSHFQFLIENNFDSEKMLILFCRLTDTLKQEDFSQLNFQKMNNLLFSIIHKNPVMIQKTIKNITSMVESGRQPQAFLRFWTNVVFSQISSSNISIRSQNSEIRNYMCYQLFIQQNSLDEKPILVNNLSLKNNAFLNLLSILDSELAQYEGNVYYKSWMLSNIWFIWFLIKFSHFDDKKSQNQLDITVSKINIMIKFAKKLQKFYFLLFPISHLYLQIIENEIPGNDLENPKISKLHSIFIQIWRKSKKETENFVDENKKEIVEVLDVLLTKFKLINEAFGKKLPKEDQNIDEKNDGKEFSQTSHLLIKIVSILTSSSNLRKKENHSQSVEKNPQLEQVKKIKNETKKSSNNETKESQNPLNFERGKSIHFQTIKEFNEIKNRILKKFQILNENLVNFTENFQEFQKFYDKNLLENSPNEERLNGFRIQFFPSLNSLIQDLINYSRLIANLKEKKRESFEWFDNLNEVEKNNFERYLVEKVKIIDSISTKIEDSVNRISRNQILIDNFSDMIKYDFLPNQKSNELSISWLIVLGFILDSSLEFYLEQFNSFLKLKLKDIFSHFFELNQENELIQKHEKWLQNFFSKIDRNIFQKKN</sequence>
<feature type="region of interest" description="Disordered" evidence="1">
    <location>
        <begin position="458"/>
        <end position="498"/>
    </location>
</feature>
<protein>
    <submittedName>
        <fullName evidence="2">Uncharacterized protein</fullName>
    </submittedName>
</protein>
<evidence type="ECO:0000313" key="2">
    <source>
        <dbReference type="EMBL" id="KAJ5080337.1"/>
    </source>
</evidence>
<evidence type="ECO:0000313" key="3">
    <source>
        <dbReference type="Proteomes" id="UP001149090"/>
    </source>
</evidence>
<feature type="compositionally biased region" description="Polar residues" evidence="1">
    <location>
        <begin position="463"/>
        <end position="472"/>
    </location>
</feature>
<gene>
    <name evidence="2" type="ORF">M0811_03822</name>
</gene>
<accession>A0A9Q0RHK5</accession>
<evidence type="ECO:0000256" key="1">
    <source>
        <dbReference type="SAM" id="MobiDB-lite"/>
    </source>
</evidence>
<keyword evidence="3" id="KW-1185">Reference proteome</keyword>
<dbReference type="AlphaFoldDB" id="A0A9Q0RHK5"/>
<reference evidence="2" key="1">
    <citation type="submission" date="2022-10" db="EMBL/GenBank/DDBJ databases">
        <title>Novel sulphate-reducing endosymbionts in the free-living metamonad Anaeramoeba.</title>
        <authorList>
            <person name="Jerlstrom-Hultqvist J."/>
            <person name="Cepicka I."/>
            <person name="Gallot-Lavallee L."/>
            <person name="Salas-Leiva D."/>
            <person name="Curtis B.A."/>
            <person name="Zahonova K."/>
            <person name="Pipaliya S."/>
            <person name="Dacks J."/>
            <person name="Roger A.J."/>
        </authorList>
    </citation>
    <scope>NUCLEOTIDE SEQUENCE</scope>
    <source>
        <strain evidence="2">BMAN</strain>
    </source>
</reference>
<comment type="caution">
    <text evidence="2">The sequence shown here is derived from an EMBL/GenBank/DDBJ whole genome shotgun (WGS) entry which is preliminary data.</text>
</comment>
<name>A0A9Q0RHK5_ANAIG</name>
<proteinExistence type="predicted"/>
<dbReference type="Proteomes" id="UP001149090">
    <property type="component" value="Unassembled WGS sequence"/>
</dbReference>